<dbReference type="GO" id="GO:0008237">
    <property type="term" value="F:metallopeptidase activity"/>
    <property type="evidence" value="ECO:0007669"/>
    <property type="project" value="UniProtKB-KW"/>
</dbReference>
<keyword evidence="3" id="KW-0482">Metalloprotease</keyword>
<feature type="transmembrane region" description="Helical" evidence="1">
    <location>
        <begin position="125"/>
        <end position="146"/>
    </location>
</feature>
<feature type="transmembrane region" description="Helical" evidence="1">
    <location>
        <begin position="56"/>
        <end position="75"/>
    </location>
</feature>
<name>A0A9X1KZP4_9BACT</name>
<keyword evidence="1" id="KW-0472">Membrane</keyword>
<feature type="domain" description="CAAX prenyl protease 2/Lysostaphin resistance protein A-like" evidence="2">
    <location>
        <begin position="228"/>
        <end position="299"/>
    </location>
</feature>
<dbReference type="RefSeq" id="WP_225699945.1">
    <property type="nucleotide sequence ID" value="NZ_JAIXNE010000009.1"/>
</dbReference>
<dbReference type="AlphaFoldDB" id="A0A9X1KZP4"/>
<dbReference type="GO" id="GO:0004175">
    <property type="term" value="F:endopeptidase activity"/>
    <property type="evidence" value="ECO:0007669"/>
    <property type="project" value="UniProtKB-ARBA"/>
</dbReference>
<feature type="transmembrane region" description="Helical" evidence="1">
    <location>
        <begin position="289"/>
        <end position="309"/>
    </location>
</feature>
<feature type="transmembrane region" description="Helical" evidence="1">
    <location>
        <begin position="167"/>
        <end position="184"/>
    </location>
</feature>
<feature type="transmembrane region" description="Helical" evidence="1">
    <location>
        <begin position="87"/>
        <end position="105"/>
    </location>
</feature>
<dbReference type="Pfam" id="PF02517">
    <property type="entry name" value="Rce1-like"/>
    <property type="match status" value="1"/>
</dbReference>
<keyword evidence="4" id="KW-1185">Reference proteome</keyword>
<gene>
    <name evidence="3" type="ORF">LDX50_29700</name>
</gene>
<keyword evidence="3" id="KW-0645">Protease</keyword>
<dbReference type="Proteomes" id="UP001139409">
    <property type="component" value="Unassembled WGS sequence"/>
</dbReference>
<keyword evidence="3" id="KW-0378">Hydrolase</keyword>
<reference evidence="3" key="1">
    <citation type="submission" date="2021-09" db="EMBL/GenBank/DDBJ databases">
        <title>Fulvivirga sp. isolated from coastal sediment.</title>
        <authorList>
            <person name="Yu H."/>
        </authorList>
    </citation>
    <scope>NUCLEOTIDE SEQUENCE</scope>
    <source>
        <strain evidence="3">1062</strain>
    </source>
</reference>
<evidence type="ECO:0000256" key="1">
    <source>
        <dbReference type="SAM" id="Phobius"/>
    </source>
</evidence>
<dbReference type="InterPro" id="IPR003675">
    <property type="entry name" value="Rce1/LyrA-like_dom"/>
</dbReference>
<dbReference type="EMBL" id="JAIXNE010000009">
    <property type="protein sequence ID" value="MCA6079083.1"/>
    <property type="molecule type" value="Genomic_DNA"/>
</dbReference>
<accession>A0A9X1KZP4</accession>
<evidence type="ECO:0000259" key="2">
    <source>
        <dbReference type="Pfam" id="PF02517"/>
    </source>
</evidence>
<keyword evidence="1" id="KW-1133">Transmembrane helix</keyword>
<evidence type="ECO:0000313" key="3">
    <source>
        <dbReference type="EMBL" id="MCA6079083.1"/>
    </source>
</evidence>
<feature type="transmembrane region" description="Helical" evidence="1">
    <location>
        <begin position="235"/>
        <end position="259"/>
    </location>
</feature>
<sequence length="312" mass="36505">MKSLLIEVINHFRSTFRWSVMVMIFMVMTAFIYFNYRLDFEDGMVDTLPFNYRVPAMFLFHLVPYLLTVLIIAPFIENKSWYKTKGFWLRIFIGFGLLALDRSIQFRELLSSYIDIADWSFLYSFSKRILSLITLVFPLYIISLFFEKSIPGRGYGLIVKRFDVRPYLILLSLAGIGIVIGGFFRDIQDYYPRYLELGGTAFARRHEIPDWLNVLVYELAYGTDFISVEMFFRGFLIYGFVRYFGPYVVFPMIATYCFLHFGKPMTEAISSLFGGYILGVISLKSKTIWGGVLIHVGIAWLMEFIGYLFRTI</sequence>
<keyword evidence="1" id="KW-0812">Transmembrane</keyword>
<organism evidence="3 4">
    <name type="scientific">Fulvivirga sedimenti</name>
    <dbReference type="NCBI Taxonomy" id="2879465"/>
    <lineage>
        <taxon>Bacteria</taxon>
        <taxon>Pseudomonadati</taxon>
        <taxon>Bacteroidota</taxon>
        <taxon>Cytophagia</taxon>
        <taxon>Cytophagales</taxon>
        <taxon>Fulvivirgaceae</taxon>
        <taxon>Fulvivirga</taxon>
    </lineage>
</organism>
<dbReference type="GO" id="GO:0080120">
    <property type="term" value="P:CAAX-box protein maturation"/>
    <property type="evidence" value="ECO:0007669"/>
    <property type="project" value="UniProtKB-ARBA"/>
</dbReference>
<protein>
    <submittedName>
        <fullName evidence="3">CPBP family intramembrane metalloprotease</fullName>
    </submittedName>
</protein>
<evidence type="ECO:0000313" key="4">
    <source>
        <dbReference type="Proteomes" id="UP001139409"/>
    </source>
</evidence>
<proteinExistence type="predicted"/>
<comment type="caution">
    <text evidence="3">The sequence shown here is derived from an EMBL/GenBank/DDBJ whole genome shotgun (WGS) entry which is preliminary data.</text>
</comment>
<feature type="transmembrane region" description="Helical" evidence="1">
    <location>
        <begin position="16"/>
        <end position="36"/>
    </location>
</feature>